<evidence type="ECO:0000256" key="1">
    <source>
        <dbReference type="SAM" id="Coils"/>
    </source>
</evidence>
<dbReference type="RefSeq" id="WP_002584342.1">
    <property type="nucleotide sequence ID" value="NZ_AP031445.1"/>
</dbReference>
<evidence type="ECO:0000313" key="5">
    <source>
        <dbReference type="EMBL" id="QIX90603.1"/>
    </source>
</evidence>
<dbReference type="Proteomes" id="UP000719916">
    <property type="component" value="Unassembled WGS sequence"/>
</dbReference>
<dbReference type="AlphaFoldDB" id="A0A829W043"/>
<evidence type="ECO:0000313" key="3">
    <source>
        <dbReference type="EMBL" id="GEA35845.1"/>
    </source>
</evidence>
<evidence type="ECO:0000313" key="6">
    <source>
        <dbReference type="Proteomes" id="UP000315200"/>
    </source>
</evidence>
<dbReference type="Pfam" id="PF16289">
    <property type="entry name" value="PIN_12"/>
    <property type="match status" value="1"/>
</dbReference>
<reference evidence="4" key="4">
    <citation type="submission" date="2020-02" db="EMBL/GenBank/DDBJ databases">
        <authorList>
            <person name="Littmann E."/>
            <person name="Sorbara M."/>
        </authorList>
    </citation>
    <scope>NUCLEOTIDE SEQUENCE</scope>
    <source>
        <strain evidence="4">MSK.2.26</strain>
    </source>
</reference>
<organism evidence="3 6">
    <name type="scientific">Enterocloster clostridioformis</name>
    <dbReference type="NCBI Taxonomy" id="1531"/>
    <lineage>
        <taxon>Bacteria</taxon>
        <taxon>Bacillati</taxon>
        <taxon>Bacillota</taxon>
        <taxon>Clostridia</taxon>
        <taxon>Lachnospirales</taxon>
        <taxon>Lachnospiraceae</taxon>
        <taxon>Enterocloster</taxon>
    </lineage>
</organism>
<dbReference type="Proteomes" id="UP000501069">
    <property type="component" value="Chromosome"/>
</dbReference>
<proteinExistence type="predicted"/>
<accession>A0A829W043</accession>
<reference evidence="4 8" key="3">
    <citation type="journal article" date="2020" name="Cell Host Microbe">
        <title>Functional and Genomic Variation between Human-Derived Isolates of Lachnospiraceae Reveals Inter- and Intra-Species Diversity.</title>
        <authorList>
            <person name="Sorbara M.T."/>
            <person name="Littmann E.R."/>
            <person name="Fontana E."/>
            <person name="Moody T.U."/>
            <person name="Kohout C.E."/>
            <person name="Gjonbalaj M."/>
            <person name="Eaton V."/>
            <person name="Seok R."/>
            <person name="Leiner I.M."/>
            <person name="Pamer E.G."/>
        </authorList>
    </citation>
    <scope>NUCLEOTIDE SEQUENCE [LARGE SCALE GENOMIC DNA]</scope>
    <source>
        <strain evidence="4 8">MSK.2.26</strain>
    </source>
</reference>
<protein>
    <submittedName>
        <fullName evidence="4">DUF4935 domain-containing protein</fullName>
    </submittedName>
</protein>
<evidence type="ECO:0000313" key="7">
    <source>
        <dbReference type="Proteomes" id="UP000501069"/>
    </source>
</evidence>
<sequence length="605" mass="69288">MIKYPLNVTIDTNVFEANKFDFGTDSTMSLLVKNVQNGKIKLVLSNIVISEVEKHICLCVDNVCGKARKLRKEYLDILPEQYLVDIGMGIYVQIPDKKTIYQSAKDVFAKFLEDCEVERLDTGSINLEEILEDYFAVRPPFENSEKKRKEFPDAFIAEEIRKRFGSNEIVAIVSQDNGFKKACTNSKNHLFFSSLGDLFNALSKNEEEYTAALELIKGNNDSILQTIKRMIDDSCVEVYGLSYDQDGIVDGHDYDETYLEHCNLSGMRLHTIDDIDGDIITASLLIHGNMDVNCYFEDFDNASWDYEEKEYVCVETRHIFEKHNVRFACRIELNSKTEEIRVLPFKIVLGGDSRKSRVEIDDEQETLYRELEDADREELGFLPLSKYSDKLENDLNESSMAQAMFKLFEQYNDISSCYEELSILYDEICAQAKSDMEEDDAKAFITALSSEKSIPIDFSEKDIDDLLDEIREWLDCKFDMVSERMERNLPDYIEYGENITILGINCRVYTLSLDELHGTPEAGSEEQIEVSLLSDKETLARGYVKLTVGYLDFDEDGGASDGIEDSIDYEVDDVLDALKDLISDLKEELVNEQELANSIENCLKQ</sequence>
<dbReference type="GeneID" id="57961213"/>
<name>A0A829W043_9FIRM</name>
<dbReference type="EMBL" id="JAAISW010000078">
    <property type="protein sequence ID" value="NSJ46658.1"/>
    <property type="molecule type" value="Genomic_DNA"/>
</dbReference>
<evidence type="ECO:0000313" key="8">
    <source>
        <dbReference type="Proteomes" id="UP000719916"/>
    </source>
</evidence>
<evidence type="ECO:0000259" key="2">
    <source>
        <dbReference type="Pfam" id="PF16289"/>
    </source>
</evidence>
<dbReference type="Proteomes" id="UP000315200">
    <property type="component" value="Unassembled WGS sequence"/>
</dbReference>
<dbReference type="InterPro" id="IPR032557">
    <property type="entry name" value="DUF4935"/>
</dbReference>
<reference evidence="3 6" key="1">
    <citation type="submission" date="2019-06" db="EMBL/GenBank/DDBJ databases">
        <title>Draft genome sequence of [Clostridium] clostridioforme NBRC 113352.</title>
        <authorList>
            <person name="Miura T."/>
            <person name="Furukawa M."/>
            <person name="Shimamura M."/>
            <person name="Ohyama Y."/>
            <person name="Yamazoe A."/>
            <person name="Kawasaki H."/>
        </authorList>
    </citation>
    <scope>NUCLEOTIDE SEQUENCE [LARGE SCALE GENOMIC DNA]</scope>
    <source>
        <strain evidence="3 6">NBRC 113352</strain>
    </source>
</reference>
<gene>
    <name evidence="3" type="ORF">Ccl03g_15580</name>
    <name evidence="5" type="ORF">FOC47_08580</name>
    <name evidence="4" type="ORF">G5B26_24555</name>
</gene>
<evidence type="ECO:0000313" key="4">
    <source>
        <dbReference type="EMBL" id="NSJ46658.1"/>
    </source>
</evidence>
<dbReference type="EMBL" id="BJLB01000001">
    <property type="protein sequence ID" value="GEA35845.1"/>
    <property type="molecule type" value="Genomic_DNA"/>
</dbReference>
<feature type="coiled-coil region" evidence="1">
    <location>
        <begin position="575"/>
        <end position="602"/>
    </location>
</feature>
<feature type="domain" description="DUF4935" evidence="2">
    <location>
        <begin position="8"/>
        <end position="179"/>
    </location>
</feature>
<reference evidence="5 7" key="2">
    <citation type="submission" date="2019-11" db="EMBL/GenBank/DDBJ databases">
        <title>FDA dAtabase for Regulatory Grade micrObial Sequences (FDA-ARGOS): Supporting development and validation of Infectious Disease Dx tests.</title>
        <authorList>
            <person name="Turner S."/>
            <person name="Byrd R."/>
            <person name="Tallon L."/>
            <person name="Sadzewicz L."/>
            <person name="Vavikolanu K."/>
            <person name="Mehta A."/>
            <person name="Aluvathingal J."/>
            <person name="Nadendla S."/>
            <person name="Myers T."/>
            <person name="Yan Y."/>
            <person name="Sichtig H."/>
        </authorList>
    </citation>
    <scope>NUCLEOTIDE SEQUENCE [LARGE SCALE GENOMIC DNA]</scope>
    <source>
        <strain evidence="5 7">FDAARGOS_739</strain>
    </source>
</reference>
<dbReference type="EMBL" id="CP050964">
    <property type="protein sequence ID" value="QIX90603.1"/>
    <property type="molecule type" value="Genomic_DNA"/>
</dbReference>
<keyword evidence="1" id="KW-0175">Coiled coil</keyword>